<dbReference type="AlphaFoldDB" id="A0A545SNK0"/>
<comment type="similarity">
    <text evidence="2">Belongs to the bacterial solute-binding protein 8 family.</text>
</comment>
<name>A0A545SNK0_9RHOB</name>
<keyword evidence="3" id="KW-0813">Transport</keyword>
<dbReference type="InterPro" id="IPR051313">
    <property type="entry name" value="Bact_iron-sidero_bind"/>
</dbReference>
<gene>
    <name evidence="8" type="ORF">FIL88_12445</name>
</gene>
<dbReference type="CDD" id="cd01146">
    <property type="entry name" value="FhuD"/>
    <property type="match status" value="1"/>
</dbReference>
<keyword evidence="5 6" id="KW-0732">Signal</keyword>
<evidence type="ECO:0000259" key="7">
    <source>
        <dbReference type="PROSITE" id="PS50983"/>
    </source>
</evidence>
<keyword evidence="9" id="KW-1185">Reference proteome</keyword>
<dbReference type="Proteomes" id="UP000315816">
    <property type="component" value="Unassembled WGS sequence"/>
</dbReference>
<dbReference type="PANTHER" id="PTHR30532">
    <property type="entry name" value="IRON III DICITRATE-BINDING PERIPLASMIC PROTEIN"/>
    <property type="match status" value="1"/>
</dbReference>
<dbReference type="SUPFAM" id="SSF53807">
    <property type="entry name" value="Helical backbone' metal receptor"/>
    <property type="match status" value="1"/>
</dbReference>
<dbReference type="PROSITE" id="PS50983">
    <property type="entry name" value="FE_B12_PBP"/>
    <property type="match status" value="1"/>
</dbReference>
<evidence type="ECO:0000256" key="4">
    <source>
        <dbReference type="ARBA" id="ARBA00022496"/>
    </source>
</evidence>
<sequence length="330" mass="35139">MPFRNTSCSTAIVLAVTAMSPTLSNAEQSYPITIEHALGTTVIDAKPVRVATVTWGNHEVPLALGVVPVGMAFMSWGDDNGDGIHPWVETKLNELGAEVPTLFNEGDGIDFEAVAASNPDVILAAYSGLSQEDYDTLSQIAPVVAYPTSRWTTDWRTTIQMNSTAMGMAEEGDALIERLEAKISEVAGNYPQLNGQKAMLVSHTDASDLSVVRFYSGNDPRVQFFKELGMELSNAVAATVGDDTFRGEFSAEQIDTFDDVTLVVTYAGSEMLDAMQDDPLVSKMPAVANGAFALLNNSPLGAAANPTALVLEYALDDYVSVLAAAADKAK</sequence>
<accession>A0A545SNK0</accession>
<feature type="signal peptide" evidence="6">
    <location>
        <begin position="1"/>
        <end position="26"/>
    </location>
</feature>
<dbReference type="Gene3D" id="3.40.50.1980">
    <property type="entry name" value="Nitrogenase molybdenum iron protein domain"/>
    <property type="match status" value="2"/>
</dbReference>
<dbReference type="EMBL" id="VICH01000009">
    <property type="protein sequence ID" value="TQV66534.1"/>
    <property type="molecule type" value="Genomic_DNA"/>
</dbReference>
<keyword evidence="4" id="KW-0410">Iron transport</keyword>
<comment type="subcellular location">
    <subcellularLocation>
        <location evidence="1">Cell envelope</location>
    </subcellularLocation>
</comment>
<feature type="domain" description="Fe/B12 periplasmic-binding" evidence="7">
    <location>
        <begin position="49"/>
        <end position="326"/>
    </location>
</feature>
<keyword evidence="4" id="KW-0406">Ion transport</keyword>
<evidence type="ECO:0000256" key="2">
    <source>
        <dbReference type="ARBA" id="ARBA00008814"/>
    </source>
</evidence>
<dbReference type="Pfam" id="PF01497">
    <property type="entry name" value="Peripla_BP_2"/>
    <property type="match status" value="1"/>
</dbReference>
<evidence type="ECO:0000256" key="3">
    <source>
        <dbReference type="ARBA" id="ARBA00022448"/>
    </source>
</evidence>
<evidence type="ECO:0000256" key="5">
    <source>
        <dbReference type="ARBA" id="ARBA00022729"/>
    </source>
</evidence>
<proteinExistence type="inferred from homology"/>
<reference evidence="8 9" key="1">
    <citation type="submission" date="2019-06" db="EMBL/GenBank/DDBJ databases">
        <title>A novel species of marine bacteria.</title>
        <authorList>
            <person name="Wang Y."/>
        </authorList>
    </citation>
    <scope>NUCLEOTIDE SEQUENCE [LARGE SCALE GENOMIC DNA]</scope>
    <source>
        <strain evidence="8 9">MA1-10</strain>
    </source>
</reference>
<evidence type="ECO:0000256" key="6">
    <source>
        <dbReference type="SAM" id="SignalP"/>
    </source>
</evidence>
<dbReference type="GO" id="GO:0030288">
    <property type="term" value="C:outer membrane-bounded periplasmic space"/>
    <property type="evidence" value="ECO:0007669"/>
    <property type="project" value="TreeGrafter"/>
</dbReference>
<dbReference type="InterPro" id="IPR002491">
    <property type="entry name" value="ABC_transptr_periplasmic_BD"/>
</dbReference>
<dbReference type="PANTHER" id="PTHR30532:SF24">
    <property type="entry name" value="FERRIC ENTEROBACTIN-BINDING PERIPLASMIC PROTEIN FEPB"/>
    <property type="match status" value="1"/>
</dbReference>
<dbReference type="GO" id="GO:1901678">
    <property type="term" value="P:iron coordination entity transport"/>
    <property type="evidence" value="ECO:0007669"/>
    <property type="project" value="UniProtKB-ARBA"/>
</dbReference>
<organism evidence="8 9">
    <name type="scientific">Aliiroseovarius halocynthiae</name>
    <dbReference type="NCBI Taxonomy" id="985055"/>
    <lineage>
        <taxon>Bacteria</taxon>
        <taxon>Pseudomonadati</taxon>
        <taxon>Pseudomonadota</taxon>
        <taxon>Alphaproteobacteria</taxon>
        <taxon>Rhodobacterales</taxon>
        <taxon>Paracoccaceae</taxon>
        <taxon>Aliiroseovarius</taxon>
    </lineage>
</organism>
<comment type="caution">
    <text evidence="8">The sequence shown here is derived from an EMBL/GenBank/DDBJ whole genome shotgun (WGS) entry which is preliminary data.</text>
</comment>
<keyword evidence="4" id="KW-0408">Iron</keyword>
<feature type="chain" id="PRO_5021976787" evidence="6">
    <location>
        <begin position="27"/>
        <end position="330"/>
    </location>
</feature>
<evidence type="ECO:0000313" key="9">
    <source>
        <dbReference type="Proteomes" id="UP000315816"/>
    </source>
</evidence>
<evidence type="ECO:0000313" key="8">
    <source>
        <dbReference type="EMBL" id="TQV66534.1"/>
    </source>
</evidence>
<protein>
    <submittedName>
        <fullName evidence="8">Iron-siderophore ABC transporter substrate-binding protein</fullName>
    </submittedName>
</protein>
<evidence type="ECO:0000256" key="1">
    <source>
        <dbReference type="ARBA" id="ARBA00004196"/>
    </source>
</evidence>
<dbReference type="OrthoDB" id="1846031at2"/>